<gene>
    <name evidence="1" type="ORF">AXF42_Ash009852</name>
</gene>
<reference evidence="1 2" key="1">
    <citation type="journal article" date="2017" name="Nature">
        <title>The Apostasia genome and the evolution of orchids.</title>
        <authorList>
            <person name="Zhang G.Q."/>
            <person name="Liu K.W."/>
            <person name="Li Z."/>
            <person name="Lohaus R."/>
            <person name="Hsiao Y.Y."/>
            <person name="Niu S.C."/>
            <person name="Wang J.Y."/>
            <person name="Lin Y.C."/>
            <person name="Xu Q."/>
            <person name="Chen L.J."/>
            <person name="Yoshida K."/>
            <person name="Fujiwara S."/>
            <person name="Wang Z.W."/>
            <person name="Zhang Y.Q."/>
            <person name="Mitsuda N."/>
            <person name="Wang M."/>
            <person name="Liu G.H."/>
            <person name="Pecoraro L."/>
            <person name="Huang H.X."/>
            <person name="Xiao X.J."/>
            <person name="Lin M."/>
            <person name="Wu X.Y."/>
            <person name="Wu W.L."/>
            <person name="Chen Y.Y."/>
            <person name="Chang S.B."/>
            <person name="Sakamoto S."/>
            <person name="Ohme-Takagi M."/>
            <person name="Yagi M."/>
            <person name="Zeng S.J."/>
            <person name="Shen C.Y."/>
            <person name="Yeh C.M."/>
            <person name="Luo Y.B."/>
            <person name="Tsai W.C."/>
            <person name="Van de Peer Y."/>
            <person name="Liu Z.J."/>
        </authorList>
    </citation>
    <scope>NUCLEOTIDE SEQUENCE [LARGE SCALE GENOMIC DNA]</scope>
    <source>
        <strain evidence="2">cv. Shenzhen</strain>
        <tissue evidence="1">Stem</tissue>
    </source>
</reference>
<evidence type="ECO:0000313" key="1">
    <source>
        <dbReference type="EMBL" id="PKA60168.1"/>
    </source>
</evidence>
<sequence>METGSGADELWWWTASSAQLAAGVAFYRRGCGRSGAAMPFKAFGIATLFVGAGAAASAGALNAAGIHTVDDMKEVGKNIRGWIRAPPRETGHRS</sequence>
<evidence type="ECO:0000313" key="2">
    <source>
        <dbReference type="Proteomes" id="UP000236161"/>
    </source>
</evidence>
<keyword evidence="2" id="KW-1185">Reference proteome</keyword>
<organism evidence="1 2">
    <name type="scientific">Apostasia shenzhenica</name>
    <dbReference type="NCBI Taxonomy" id="1088818"/>
    <lineage>
        <taxon>Eukaryota</taxon>
        <taxon>Viridiplantae</taxon>
        <taxon>Streptophyta</taxon>
        <taxon>Embryophyta</taxon>
        <taxon>Tracheophyta</taxon>
        <taxon>Spermatophyta</taxon>
        <taxon>Magnoliopsida</taxon>
        <taxon>Liliopsida</taxon>
        <taxon>Asparagales</taxon>
        <taxon>Orchidaceae</taxon>
        <taxon>Apostasioideae</taxon>
        <taxon>Apostasia</taxon>
    </lineage>
</organism>
<dbReference type="PANTHER" id="PTHR37744:SF1">
    <property type="entry name" value="STAR LIPID TRANSFER-LIKE PROTEIN"/>
    <property type="match status" value="1"/>
</dbReference>
<dbReference type="Proteomes" id="UP000236161">
    <property type="component" value="Unassembled WGS sequence"/>
</dbReference>
<dbReference type="OrthoDB" id="1905234at2759"/>
<dbReference type="AlphaFoldDB" id="A0A2I0AXA4"/>
<dbReference type="STRING" id="1088818.A0A2I0AXA4"/>
<dbReference type="EMBL" id="KZ451942">
    <property type="protein sequence ID" value="PKA60168.1"/>
    <property type="molecule type" value="Genomic_DNA"/>
</dbReference>
<protein>
    <submittedName>
        <fullName evidence="1">Uncharacterized protein</fullName>
    </submittedName>
</protein>
<dbReference type="PANTHER" id="PTHR37744">
    <property type="entry name" value="STAR LIPID TRANSFER-LIKE PROTEIN"/>
    <property type="match status" value="1"/>
</dbReference>
<accession>A0A2I0AXA4</accession>
<name>A0A2I0AXA4_9ASPA</name>
<proteinExistence type="predicted"/>